<keyword evidence="3" id="KW-0413">Isomerase</keyword>
<proteinExistence type="predicted"/>
<dbReference type="CDD" id="cd02978">
    <property type="entry name" value="KaiB_like"/>
    <property type="match status" value="1"/>
</dbReference>
<dbReference type="PANTHER" id="PTHR41709">
    <property type="entry name" value="KAIB-LIKE PROTEIN 1"/>
    <property type="match status" value="1"/>
</dbReference>
<sequence>MTEKETPGEPVAQRPGELTDDLEDLGPVACDEQGAHFVLILYVASLTPRSVTAIQSVKSICETHLQGQCELEIIDIYEHPSLAKGEQIVAAPTLIKKLPLPLRRLIGDMADQQRVLVGLDLRAKGDASDSRR</sequence>
<evidence type="ECO:0000256" key="1">
    <source>
        <dbReference type="SAM" id="MobiDB-lite"/>
    </source>
</evidence>
<dbReference type="InterPro" id="IPR011649">
    <property type="entry name" value="KaiB_domain"/>
</dbReference>
<dbReference type="InterPro" id="IPR039022">
    <property type="entry name" value="KaiB-like"/>
</dbReference>
<evidence type="ECO:0000259" key="2">
    <source>
        <dbReference type="SMART" id="SM01248"/>
    </source>
</evidence>
<dbReference type="Proteomes" id="UP000483379">
    <property type="component" value="Unassembled WGS sequence"/>
</dbReference>
<dbReference type="RefSeq" id="WP_164455886.1">
    <property type="nucleotide sequence ID" value="NZ_JAAIJQ010000111.1"/>
</dbReference>
<accession>A0A6M0K509</accession>
<reference evidence="3 4" key="1">
    <citation type="submission" date="2020-02" db="EMBL/GenBank/DDBJ databases">
        <title>Genome sequences of Thiorhodococcus mannitoliphagus and Thiorhodococcus minor, purple sulfur photosynthetic bacteria in the gammaproteobacterial family, Chromatiaceae.</title>
        <authorList>
            <person name="Aviles F.A."/>
            <person name="Meyer T.E."/>
            <person name="Kyndt J.A."/>
        </authorList>
    </citation>
    <scope>NUCLEOTIDE SEQUENCE [LARGE SCALE GENOMIC DNA]</scope>
    <source>
        <strain evidence="3 4">DSM 11518</strain>
    </source>
</reference>
<dbReference type="PANTHER" id="PTHR41709:SF2">
    <property type="entry name" value="CIRCADIAN CLOCK PROTEIN KAIB2"/>
    <property type="match status" value="1"/>
</dbReference>
<dbReference type="EMBL" id="JAAIJQ010000111">
    <property type="protein sequence ID" value="NEV64790.1"/>
    <property type="molecule type" value="Genomic_DNA"/>
</dbReference>
<name>A0A6M0K509_9GAMM</name>
<feature type="region of interest" description="Disordered" evidence="1">
    <location>
        <begin position="1"/>
        <end position="20"/>
    </location>
</feature>
<gene>
    <name evidence="3" type="ORF">G3446_23465</name>
</gene>
<evidence type="ECO:0000313" key="4">
    <source>
        <dbReference type="Proteomes" id="UP000483379"/>
    </source>
</evidence>
<protein>
    <submittedName>
        <fullName evidence="3">Thiol-disulfide isomerase</fullName>
    </submittedName>
</protein>
<dbReference type="AlphaFoldDB" id="A0A6M0K509"/>
<organism evidence="3 4">
    <name type="scientific">Thiorhodococcus minor</name>
    <dbReference type="NCBI Taxonomy" id="57489"/>
    <lineage>
        <taxon>Bacteria</taxon>
        <taxon>Pseudomonadati</taxon>
        <taxon>Pseudomonadota</taxon>
        <taxon>Gammaproteobacteria</taxon>
        <taxon>Chromatiales</taxon>
        <taxon>Chromatiaceae</taxon>
        <taxon>Thiorhodococcus</taxon>
    </lineage>
</organism>
<keyword evidence="4" id="KW-1185">Reference proteome</keyword>
<dbReference type="SMART" id="SM01248">
    <property type="entry name" value="KaiB"/>
    <property type="match status" value="1"/>
</dbReference>
<feature type="domain" description="KaiB" evidence="2">
    <location>
        <begin position="40"/>
        <end position="121"/>
    </location>
</feature>
<dbReference type="Gene3D" id="3.40.30.10">
    <property type="entry name" value="Glutaredoxin"/>
    <property type="match status" value="1"/>
</dbReference>
<dbReference type="GO" id="GO:0048511">
    <property type="term" value="P:rhythmic process"/>
    <property type="evidence" value="ECO:0007669"/>
    <property type="project" value="InterPro"/>
</dbReference>
<dbReference type="GO" id="GO:0016853">
    <property type="term" value="F:isomerase activity"/>
    <property type="evidence" value="ECO:0007669"/>
    <property type="project" value="UniProtKB-KW"/>
</dbReference>
<dbReference type="InterPro" id="IPR036249">
    <property type="entry name" value="Thioredoxin-like_sf"/>
</dbReference>
<dbReference type="SUPFAM" id="SSF52833">
    <property type="entry name" value="Thioredoxin-like"/>
    <property type="match status" value="1"/>
</dbReference>
<evidence type="ECO:0000313" key="3">
    <source>
        <dbReference type="EMBL" id="NEV64790.1"/>
    </source>
</evidence>
<dbReference type="Pfam" id="PF07689">
    <property type="entry name" value="KaiB"/>
    <property type="match status" value="1"/>
</dbReference>
<comment type="caution">
    <text evidence="3">The sequence shown here is derived from an EMBL/GenBank/DDBJ whole genome shotgun (WGS) entry which is preliminary data.</text>
</comment>